<accession>A0ACC4E7Q6</accession>
<sequence>MRRCNKVFRSRPVAQGDRQQPEPRSGEADKLGIPRAPIRADAVLLEAALHVSLARLVKCHAPLLHDLEDLGLARVVQAGTTVARLHIADQVKVAAGEAGLDVAGEAAGQPRVYVSCAGQADFGDVMAPVRAGEEESRRRDDEEQRETKEDVRHGGRTTTGLGGPVSCCWECDKECGRRRGGKSSRDGTTLFRPGGSGRLRRGRQLERAQVRLLQTWRASSDPFMAGTKEPHEGESRIVLMGNFGSVADRQGGEGSRVRLGARSFVRQELTCGWRTYV</sequence>
<dbReference type="EMBL" id="JBGNUJ010000002">
    <property type="protein sequence ID" value="KAL3963671.1"/>
    <property type="molecule type" value="Genomic_DNA"/>
</dbReference>
<comment type="caution">
    <text evidence="1">The sequence shown here is derived from an EMBL/GenBank/DDBJ whole genome shotgun (WGS) entry which is preliminary data.</text>
</comment>
<proteinExistence type="predicted"/>
<protein>
    <submittedName>
        <fullName evidence="1">Uncharacterized protein</fullName>
    </submittedName>
</protein>
<name>A0ACC4E7Q6_PURLI</name>
<gene>
    <name evidence="1" type="ORF">ACCO45_000675</name>
</gene>
<organism evidence="1 2">
    <name type="scientific">Purpureocillium lilacinum</name>
    <name type="common">Paecilomyces lilacinus</name>
    <dbReference type="NCBI Taxonomy" id="33203"/>
    <lineage>
        <taxon>Eukaryota</taxon>
        <taxon>Fungi</taxon>
        <taxon>Dikarya</taxon>
        <taxon>Ascomycota</taxon>
        <taxon>Pezizomycotina</taxon>
        <taxon>Sordariomycetes</taxon>
        <taxon>Hypocreomycetidae</taxon>
        <taxon>Hypocreales</taxon>
        <taxon>Ophiocordycipitaceae</taxon>
        <taxon>Purpureocillium</taxon>
    </lineage>
</organism>
<evidence type="ECO:0000313" key="1">
    <source>
        <dbReference type="EMBL" id="KAL3963671.1"/>
    </source>
</evidence>
<evidence type="ECO:0000313" key="2">
    <source>
        <dbReference type="Proteomes" id="UP001638806"/>
    </source>
</evidence>
<reference evidence="1" key="1">
    <citation type="submission" date="2024-12" db="EMBL/GenBank/DDBJ databases">
        <title>Comparative genomics and development of molecular markers within Purpureocillium lilacinum and among Purpureocillium species.</title>
        <authorList>
            <person name="Yeh Z.-Y."/>
            <person name="Ni N.-T."/>
            <person name="Lo P.-H."/>
            <person name="Mushyakhwo K."/>
            <person name="Lin C.-F."/>
            <person name="Nai Y.-S."/>
        </authorList>
    </citation>
    <scope>NUCLEOTIDE SEQUENCE</scope>
    <source>
        <strain evidence="1">NCHU-NPUST-175</strain>
    </source>
</reference>
<keyword evidence="2" id="KW-1185">Reference proteome</keyword>
<dbReference type="Proteomes" id="UP001638806">
    <property type="component" value="Unassembled WGS sequence"/>
</dbReference>